<organism evidence="1">
    <name type="scientific">Anguilla anguilla</name>
    <name type="common">European freshwater eel</name>
    <name type="synonym">Muraena anguilla</name>
    <dbReference type="NCBI Taxonomy" id="7936"/>
    <lineage>
        <taxon>Eukaryota</taxon>
        <taxon>Metazoa</taxon>
        <taxon>Chordata</taxon>
        <taxon>Craniata</taxon>
        <taxon>Vertebrata</taxon>
        <taxon>Euteleostomi</taxon>
        <taxon>Actinopterygii</taxon>
        <taxon>Neopterygii</taxon>
        <taxon>Teleostei</taxon>
        <taxon>Anguilliformes</taxon>
        <taxon>Anguillidae</taxon>
        <taxon>Anguilla</taxon>
    </lineage>
</organism>
<protein>
    <submittedName>
        <fullName evidence="1">Uncharacterized protein</fullName>
    </submittedName>
</protein>
<dbReference type="EMBL" id="GBXM01036316">
    <property type="protein sequence ID" value="JAH72261.1"/>
    <property type="molecule type" value="Transcribed_RNA"/>
</dbReference>
<accession>A0A0E9V2R3</accession>
<evidence type="ECO:0000313" key="1">
    <source>
        <dbReference type="EMBL" id="JAH72261.1"/>
    </source>
</evidence>
<proteinExistence type="predicted"/>
<sequence>MANEDSVLGREAQSASTEQLNTLYLTLLFQIEILKLPYFISQDSI</sequence>
<dbReference type="AlphaFoldDB" id="A0A0E9V2R3"/>
<reference evidence="1" key="2">
    <citation type="journal article" date="2015" name="Fish Shellfish Immunol.">
        <title>Early steps in the European eel (Anguilla anguilla)-Vibrio vulnificus interaction in the gills: Role of the RtxA13 toxin.</title>
        <authorList>
            <person name="Callol A."/>
            <person name="Pajuelo D."/>
            <person name="Ebbesson L."/>
            <person name="Teles M."/>
            <person name="MacKenzie S."/>
            <person name="Amaro C."/>
        </authorList>
    </citation>
    <scope>NUCLEOTIDE SEQUENCE</scope>
</reference>
<reference evidence="1" key="1">
    <citation type="submission" date="2014-11" db="EMBL/GenBank/DDBJ databases">
        <authorList>
            <person name="Amaro Gonzalez C."/>
        </authorList>
    </citation>
    <scope>NUCLEOTIDE SEQUENCE</scope>
</reference>
<name>A0A0E9V2R3_ANGAN</name>